<gene>
    <name evidence="2" type="ORF">PLEPLA_LOCUS39763</name>
</gene>
<proteinExistence type="predicted"/>
<protein>
    <submittedName>
        <fullName evidence="2">Uncharacterized protein</fullName>
    </submittedName>
</protein>
<name>A0A9N7Z7Z0_PLEPL</name>
<dbReference type="AlphaFoldDB" id="A0A9N7Z7Z0"/>
<comment type="caution">
    <text evidence="2">The sequence shown here is derived from an EMBL/GenBank/DDBJ whole genome shotgun (WGS) entry which is preliminary data.</text>
</comment>
<organism evidence="2 3">
    <name type="scientific">Pleuronectes platessa</name>
    <name type="common">European plaice</name>
    <dbReference type="NCBI Taxonomy" id="8262"/>
    <lineage>
        <taxon>Eukaryota</taxon>
        <taxon>Metazoa</taxon>
        <taxon>Chordata</taxon>
        <taxon>Craniata</taxon>
        <taxon>Vertebrata</taxon>
        <taxon>Euteleostomi</taxon>
        <taxon>Actinopterygii</taxon>
        <taxon>Neopterygii</taxon>
        <taxon>Teleostei</taxon>
        <taxon>Neoteleostei</taxon>
        <taxon>Acanthomorphata</taxon>
        <taxon>Carangaria</taxon>
        <taxon>Pleuronectiformes</taxon>
        <taxon>Pleuronectoidei</taxon>
        <taxon>Pleuronectidae</taxon>
        <taxon>Pleuronectes</taxon>
    </lineage>
</organism>
<feature type="compositionally biased region" description="Basic residues" evidence="1">
    <location>
        <begin position="9"/>
        <end position="20"/>
    </location>
</feature>
<feature type="region of interest" description="Disordered" evidence="1">
    <location>
        <begin position="1"/>
        <end position="42"/>
    </location>
</feature>
<evidence type="ECO:0000256" key="1">
    <source>
        <dbReference type="SAM" id="MobiDB-lite"/>
    </source>
</evidence>
<feature type="region of interest" description="Disordered" evidence="1">
    <location>
        <begin position="90"/>
        <end position="109"/>
    </location>
</feature>
<reference evidence="2" key="1">
    <citation type="submission" date="2020-03" db="EMBL/GenBank/DDBJ databases">
        <authorList>
            <person name="Weist P."/>
        </authorList>
    </citation>
    <scope>NUCLEOTIDE SEQUENCE</scope>
</reference>
<dbReference type="EMBL" id="CADEAL010004112">
    <property type="protein sequence ID" value="CAB1452024.1"/>
    <property type="molecule type" value="Genomic_DNA"/>
</dbReference>
<evidence type="ECO:0000313" key="2">
    <source>
        <dbReference type="EMBL" id="CAB1452024.1"/>
    </source>
</evidence>
<evidence type="ECO:0000313" key="3">
    <source>
        <dbReference type="Proteomes" id="UP001153269"/>
    </source>
</evidence>
<accession>A0A9N7Z7Z0</accession>
<keyword evidence="3" id="KW-1185">Reference proteome</keyword>
<dbReference type="Proteomes" id="UP001153269">
    <property type="component" value="Unassembled WGS sequence"/>
</dbReference>
<sequence>MIRETGVGRRQKAVFKKRGRDRGPERKRGKWPVNRDDERTRSVGVIKQKRGCERESRVRRVEVEEMGCSEAGNTEQRPGGCLDRCRLPLGSPRSSINRPPHNPALPTVGEICPETHGVALANRAEEGGNEGF</sequence>